<dbReference type="SMART" id="SM00367">
    <property type="entry name" value="LRR_CC"/>
    <property type="match status" value="12"/>
</dbReference>
<dbReference type="Pfam" id="PF00612">
    <property type="entry name" value="IQ"/>
    <property type="match status" value="5"/>
</dbReference>
<evidence type="ECO:0000259" key="3">
    <source>
        <dbReference type="PROSITE" id="PS50020"/>
    </source>
</evidence>
<keyword evidence="2" id="KW-0175">Coiled coil</keyword>
<dbReference type="GO" id="GO:0005737">
    <property type="term" value="C:cytoplasm"/>
    <property type="evidence" value="ECO:0007669"/>
    <property type="project" value="TreeGrafter"/>
</dbReference>
<dbReference type="InterPro" id="IPR036020">
    <property type="entry name" value="WW_dom_sf"/>
</dbReference>
<dbReference type="InterPro" id="IPR001202">
    <property type="entry name" value="WW_dom"/>
</dbReference>
<feature type="domain" description="WW" evidence="3">
    <location>
        <begin position="1130"/>
        <end position="1164"/>
    </location>
</feature>
<dbReference type="InterPro" id="IPR050648">
    <property type="entry name" value="F-box_LRR-repeat"/>
</dbReference>
<evidence type="ECO:0000313" key="4">
    <source>
        <dbReference type="EMBL" id="OQR95840.1"/>
    </source>
</evidence>
<dbReference type="SUPFAM" id="SSF51045">
    <property type="entry name" value="WW domain"/>
    <property type="match status" value="3"/>
</dbReference>
<dbReference type="InterPro" id="IPR032675">
    <property type="entry name" value="LRR_dom_sf"/>
</dbReference>
<evidence type="ECO:0000256" key="2">
    <source>
        <dbReference type="SAM" id="Coils"/>
    </source>
</evidence>
<evidence type="ECO:0000256" key="1">
    <source>
        <dbReference type="ARBA" id="ARBA00022786"/>
    </source>
</evidence>
<dbReference type="SUPFAM" id="SSF52047">
    <property type="entry name" value="RNI-like"/>
    <property type="match status" value="1"/>
</dbReference>
<dbReference type="PROSITE" id="PS50096">
    <property type="entry name" value="IQ"/>
    <property type="match status" value="9"/>
</dbReference>
<accession>A0A1V9ZDB6</accession>
<dbReference type="CDD" id="cd00201">
    <property type="entry name" value="WW"/>
    <property type="match status" value="3"/>
</dbReference>
<feature type="domain" description="WW" evidence="3">
    <location>
        <begin position="1198"/>
        <end position="1227"/>
    </location>
</feature>
<dbReference type="Proteomes" id="UP000243217">
    <property type="component" value="Unassembled WGS sequence"/>
</dbReference>
<dbReference type="InterPro" id="IPR000048">
    <property type="entry name" value="IQ_motif_EF-hand-BS"/>
</dbReference>
<feature type="coiled-coil region" evidence="2">
    <location>
        <begin position="875"/>
        <end position="902"/>
    </location>
</feature>
<comment type="caution">
    <text evidence="4">The sequence shown here is derived from an EMBL/GenBank/DDBJ whole genome shotgun (WGS) entry which is preliminary data.</text>
</comment>
<dbReference type="InterPro" id="IPR057207">
    <property type="entry name" value="FBXL15_LRR"/>
</dbReference>
<keyword evidence="5" id="KW-1185">Reference proteome</keyword>
<keyword evidence="1" id="KW-0833">Ubl conjugation pathway</keyword>
<dbReference type="InterPro" id="IPR006553">
    <property type="entry name" value="Leu-rich_rpt_Cys-con_subtyp"/>
</dbReference>
<dbReference type="PANTHER" id="PTHR13382">
    <property type="entry name" value="MITOCHONDRIAL ATP SYNTHASE COUPLING FACTOR B"/>
    <property type="match status" value="1"/>
</dbReference>
<organism evidence="4 5">
    <name type="scientific">Thraustotheca clavata</name>
    <dbReference type="NCBI Taxonomy" id="74557"/>
    <lineage>
        <taxon>Eukaryota</taxon>
        <taxon>Sar</taxon>
        <taxon>Stramenopiles</taxon>
        <taxon>Oomycota</taxon>
        <taxon>Saprolegniomycetes</taxon>
        <taxon>Saprolegniales</taxon>
        <taxon>Achlyaceae</taxon>
        <taxon>Thraustotheca</taxon>
    </lineage>
</organism>
<proteinExistence type="predicted"/>
<protein>
    <recommendedName>
        <fullName evidence="3">WW domain-containing protein</fullName>
    </recommendedName>
</protein>
<dbReference type="STRING" id="74557.A0A1V9ZDB6"/>
<dbReference type="PROSITE" id="PS01159">
    <property type="entry name" value="WW_DOMAIN_1"/>
    <property type="match status" value="1"/>
</dbReference>
<evidence type="ECO:0000313" key="5">
    <source>
        <dbReference type="Proteomes" id="UP000243217"/>
    </source>
</evidence>
<reference evidence="4 5" key="1">
    <citation type="journal article" date="2014" name="Genome Biol. Evol.">
        <title>The secreted proteins of Achlya hypogyna and Thraustotheca clavata identify the ancestral oomycete secretome and reveal gene acquisitions by horizontal gene transfer.</title>
        <authorList>
            <person name="Misner I."/>
            <person name="Blouin N."/>
            <person name="Leonard G."/>
            <person name="Richards T.A."/>
            <person name="Lane C.E."/>
        </authorList>
    </citation>
    <scope>NUCLEOTIDE SEQUENCE [LARGE SCALE GENOMIC DNA]</scope>
    <source>
        <strain evidence="4 5">ATCC 34112</strain>
    </source>
</reference>
<dbReference type="SMART" id="SM00456">
    <property type="entry name" value="WW"/>
    <property type="match status" value="4"/>
</dbReference>
<dbReference type="PROSITE" id="PS50020">
    <property type="entry name" value="WW_DOMAIN_2"/>
    <property type="match status" value="4"/>
</dbReference>
<feature type="domain" description="WW" evidence="3">
    <location>
        <begin position="1001"/>
        <end position="1029"/>
    </location>
</feature>
<feature type="domain" description="WW" evidence="3">
    <location>
        <begin position="1058"/>
        <end position="1086"/>
    </location>
</feature>
<dbReference type="SMART" id="SM00015">
    <property type="entry name" value="IQ"/>
    <property type="match status" value="10"/>
</dbReference>
<dbReference type="Gene3D" id="2.20.70.10">
    <property type="match status" value="4"/>
</dbReference>
<gene>
    <name evidence="4" type="ORF">THRCLA_07525</name>
</gene>
<dbReference type="EMBL" id="JNBS01002022">
    <property type="protein sequence ID" value="OQR95840.1"/>
    <property type="molecule type" value="Genomic_DNA"/>
</dbReference>
<dbReference type="PANTHER" id="PTHR13382:SF46">
    <property type="entry name" value="LEUCINE-RICH REPEAT-CONTAINING PROTEIN"/>
    <property type="match status" value="1"/>
</dbReference>
<dbReference type="Gene3D" id="1.20.5.190">
    <property type="match status" value="3"/>
</dbReference>
<dbReference type="OrthoDB" id="423607at2759"/>
<sequence>MPQLRSQPQEDEELIKNQAKLLFTRPPGRPLEVWQNVVRRTGISLIKKRPRSPLQLQPLDDHKTPRRMRSYVQNFLADELGTFRSEIDMYQHAIDSGKTVTDSDVQEVARLLPALKTLRLSHCTDVSDASLWAVAKHCPNLTGIYMRRCERITDLGLRVLSHNCRLITVDLSECTQIGDLALATLAAGCWMIETFLLARCPNVTDAGIAKIAQCCKGLTYIDVSECQHVGEFGDKALSELGRQCKNLKHLDLFGCRHVRDMGIQAIAKGCPQLTTLKLTGCRDVSSLSIKELALLCHELTHLSLAGCVKTKNDDLILLSQSCRKLVWLDISGSPTLSNKGIAALAKNCQALEHLNLSDCQHISDKVLQTIGAHLGSLTSLSLVNCPRITEDGIDTLTEACKKLFTLNMTNCPHIRRRYLHELIDRLEFVDWSNSFFGIEPLPNAMELQLKKERRILEVKSAIKIQAVMRGCLARGGVYGARLRRIERTVLPKIQARVRGYLARVHYNQLLHSKLQFEMAKVIQRAYRQCAIRRMCRRARRLLRIRNDQEAAAIIFQKIFRGHRARKYVAAIRAKQYAHAQLKARKAAMLELAAIKVQRLYRGHKGRGDIAFVRKMRELARLQAEKEKKAASVLQRIYRGHVGRKDYHTRLEQFHRLQEQYQKATKMQSTFRQFQKRKQAKIIAAEEAEEAKLRAVVCIQKNWRGAREKHLTSIMFGLVQLRRREDQAARVIQSRCRAYMSRGLLKAMKAVLMAKERREKGAFNIQRVFRGHKGRELKEVKVALLKLESQAKPLYLRIEKYDRSVQELSASVAKSRSALTIDQADEVAIAAELEKTMTIKSKFHDSARITGAKQRYLTRYLQTQLADQLQKKRMLVAVETRNLEVAVAELNESEKQLRFAKRELQPLTEGVERKTKANRTNRLQLKVRAERKGAIALQRLFRGYRVRAAVCEGSSRWIELYDPALDVLYYYNAWSQEKRRVRPLAMDIFGDKFVPPYQGTSWYQCHDEFSQSFYYYNRDTQEYRWEPPNLDSSVNQELFITDSIALTSRSIKTRDIGTWEEHIDPETNTTFYYNPATGESSWTLPPTVAYSDRQSTGRRSVRSLNRLNAPVAWQYYYGYELNEQNELVKSKSARSPWIECFDEYYQMPYYYNQLTEECRWTKPDDFDTPVIQATTSPGMEWYDSQDKKVLSSRESTTRQAIGTAWEERQDVDTGYIYYYNSITGETRWSLSPRSAREDELVGPDHMPLVLQDKLQAWRDTTNAILYENRDVHAAWLQEAIDAKEWQKAEGILAEIVWREQDSSYGNQPMYY</sequence>
<dbReference type="Pfam" id="PF00397">
    <property type="entry name" value="WW"/>
    <property type="match status" value="3"/>
</dbReference>
<dbReference type="Gene3D" id="3.80.10.10">
    <property type="entry name" value="Ribonuclease Inhibitor"/>
    <property type="match status" value="2"/>
</dbReference>
<dbReference type="Pfam" id="PF25372">
    <property type="entry name" value="DUF7885"/>
    <property type="match status" value="2"/>
</dbReference>
<name>A0A1V9ZDB6_9STRA</name>